<gene>
    <name evidence="9" type="ORF">DF3PA_120072</name>
</gene>
<dbReference type="EMBL" id="UXAT02000004">
    <property type="protein sequence ID" value="VUX45470.1"/>
    <property type="molecule type" value="Genomic_DNA"/>
</dbReference>
<keyword evidence="6" id="KW-0012">Acyltransferase</keyword>
<evidence type="ECO:0000256" key="3">
    <source>
        <dbReference type="ARBA" id="ARBA00022694"/>
    </source>
</evidence>
<dbReference type="GO" id="GO:0002949">
    <property type="term" value="P:tRNA threonylcarbamoyladenosine modification"/>
    <property type="evidence" value="ECO:0007669"/>
    <property type="project" value="InterPro"/>
</dbReference>
<keyword evidence="4" id="KW-0479">Metal-binding</keyword>
<dbReference type="AlphaFoldDB" id="A0A564WAF7"/>
<dbReference type="GO" id="GO:0046872">
    <property type="term" value="F:metal ion binding"/>
    <property type="evidence" value="ECO:0007669"/>
    <property type="project" value="UniProtKB-KW"/>
</dbReference>
<dbReference type="PANTHER" id="PTHR11735:SF11">
    <property type="entry name" value="TRNA THREONYLCARBAMOYLADENOSINE BIOSYNTHESIS PROTEIN TSAB"/>
    <property type="match status" value="1"/>
</dbReference>
<sequence>MIVLAFDTSGTACSVAVADVGHGEPGIAPGIAQSREVVRGHAEALMPMVADVMAEAGLRFDALDLIAVTVGPGLFTGLRAGIAAARGLALATGVPCVGVSAFAALAATCRRDGPSADVETLAVCIDSRRADIFVQAFDPAGTAIDAAAAVLPSALAQRLPAGPVAVAGSAADPAQHALIAAGRTARLLPVRSVCPRALIRLAAAAWQNDSALPPQPLYLREPDTGPSADAAPTCRPL</sequence>
<reference evidence="9" key="1">
    <citation type="submission" date="2018-11" db="EMBL/GenBank/DDBJ databases">
        <authorList>
            <person name="Onetto C."/>
        </authorList>
    </citation>
    <scope>NUCLEOTIDE SEQUENCE [LARGE SCALE GENOMIC DNA]</scope>
</reference>
<evidence type="ECO:0000256" key="6">
    <source>
        <dbReference type="ARBA" id="ARBA00023315"/>
    </source>
</evidence>
<evidence type="ECO:0000256" key="2">
    <source>
        <dbReference type="ARBA" id="ARBA00022679"/>
    </source>
</evidence>
<evidence type="ECO:0000256" key="4">
    <source>
        <dbReference type="ARBA" id="ARBA00022723"/>
    </source>
</evidence>
<evidence type="ECO:0000313" key="9">
    <source>
        <dbReference type="EMBL" id="VUX45470.1"/>
    </source>
</evidence>
<dbReference type="PANTHER" id="PTHR11735">
    <property type="entry name" value="TRNA N6-ADENOSINE THREONYLCARBAMOYLTRANSFERASE"/>
    <property type="match status" value="1"/>
</dbReference>
<keyword evidence="2" id="KW-0808">Transferase</keyword>
<keyword evidence="10" id="KW-1185">Reference proteome</keyword>
<dbReference type="InterPro" id="IPR022496">
    <property type="entry name" value="T6A_TsaB"/>
</dbReference>
<dbReference type="Pfam" id="PF00814">
    <property type="entry name" value="TsaD"/>
    <property type="match status" value="1"/>
</dbReference>
<evidence type="ECO:0000259" key="8">
    <source>
        <dbReference type="Pfam" id="PF00814"/>
    </source>
</evidence>
<protein>
    <recommendedName>
        <fullName evidence="1">N(6)-L-threonylcarbamoyladenine synthase</fullName>
        <ecNumber evidence="1">2.3.1.234</ecNumber>
    </recommendedName>
</protein>
<dbReference type="EC" id="2.3.1.234" evidence="1"/>
<dbReference type="InterPro" id="IPR043129">
    <property type="entry name" value="ATPase_NBD"/>
</dbReference>
<dbReference type="InterPro" id="IPR017861">
    <property type="entry name" value="KAE1/TsaD"/>
</dbReference>
<comment type="caution">
    <text evidence="9">The sequence shown here is derived from an EMBL/GenBank/DDBJ whole genome shotgun (WGS) entry which is preliminary data.</text>
</comment>
<evidence type="ECO:0000256" key="5">
    <source>
        <dbReference type="ARBA" id="ARBA00023004"/>
    </source>
</evidence>
<evidence type="ECO:0000256" key="7">
    <source>
        <dbReference type="ARBA" id="ARBA00048117"/>
    </source>
</evidence>
<name>A0A564WAF7_9PROT</name>
<dbReference type="PRINTS" id="PR00789">
    <property type="entry name" value="OSIALOPTASE"/>
</dbReference>
<dbReference type="NCBIfam" id="TIGR03725">
    <property type="entry name" value="T6A_YeaZ"/>
    <property type="match status" value="1"/>
</dbReference>
<dbReference type="Proteomes" id="UP000326641">
    <property type="component" value="Unassembled WGS sequence"/>
</dbReference>
<evidence type="ECO:0000256" key="1">
    <source>
        <dbReference type="ARBA" id="ARBA00012156"/>
    </source>
</evidence>
<keyword evidence="3" id="KW-0819">tRNA processing</keyword>
<feature type="domain" description="Gcp-like" evidence="8">
    <location>
        <begin position="36"/>
        <end position="163"/>
    </location>
</feature>
<dbReference type="GO" id="GO:0005829">
    <property type="term" value="C:cytosol"/>
    <property type="evidence" value="ECO:0007669"/>
    <property type="project" value="TreeGrafter"/>
</dbReference>
<evidence type="ECO:0000313" key="10">
    <source>
        <dbReference type="Proteomes" id="UP000326641"/>
    </source>
</evidence>
<proteinExistence type="predicted"/>
<dbReference type="SUPFAM" id="SSF53067">
    <property type="entry name" value="Actin-like ATPase domain"/>
    <property type="match status" value="2"/>
</dbReference>
<accession>A0A564WAF7</accession>
<dbReference type="InterPro" id="IPR000905">
    <property type="entry name" value="Gcp-like_dom"/>
</dbReference>
<dbReference type="Gene3D" id="3.30.420.40">
    <property type="match status" value="2"/>
</dbReference>
<organism evidence="9 10">
    <name type="scientific">Candidatus Defluviicoccus seviourii</name>
    <dbReference type="NCBI Taxonomy" id="2565273"/>
    <lineage>
        <taxon>Bacteria</taxon>
        <taxon>Pseudomonadati</taxon>
        <taxon>Pseudomonadota</taxon>
        <taxon>Alphaproteobacteria</taxon>
        <taxon>Rhodospirillales</taxon>
        <taxon>Rhodospirillaceae</taxon>
        <taxon>Defluviicoccus</taxon>
    </lineage>
</organism>
<dbReference type="GO" id="GO:0061711">
    <property type="term" value="F:tRNA N(6)-L-threonylcarbamoyladenine synthase activity"/>
    <property type="evidence" value="ECO:0007669"/>
    <property type="project" value="UniProtKB-EC"/>
</dbReference>
<comment type="catalytic activity">
    <reaction evidence="7">
        <text>L-threonylcarbamoyladenylate + adenosine(37) in tRNA = N(6)-L-threonylcarbamoyladenosine(37) in tRNA + AMP + H(+)</text>
        <dbReference type="Rhea" id="RHEA:37059"/>
        <dbReference type="Rhea" id="RHEA-COMP:10162"/>
        <dbReference type="Rhea" id="RHEA-COMP:10163"/>
        <dbReference type="ChEBI" id="CHEBI:15378"/>
        <dbReference type="ChEBI" id="CHEBI:73682"/>
        <dbReference type="ChEBI" id="CHEBI:74411"/>
        <dbReference type="ChEBI" id="CHEBI:74418"/>
        <dbReference type="ChEBI" id="CHEBI:456215"/>
        <dbReference type="EC" id="2.3.1.234"/>
    </reaction>
</comment>
<keyword evidence="5" id="KW-0408">Iron</keyword>